<name>A0ABD0BSE2_ENTCL</name>
<gene>
    <name evidence="2" type="ORF">TUM16652_27610</name>
</gene>
<dbReference type="EMBL" id="BQFY01000015">
    <property type="protein sequence ID" value="GJJ84062.1"/>
    <property type="molecule type" value="Genomic_DNA"/>
</dbReference>
<evidence type="ECO:0000313" key="2">
    <source>
        <dbReference type="EMBL" id="GJJ84062.1"/>
    </source>
</evidence>
<comment type="caution">
    <text evidence="2">The sequence shown here is derived from an EMBL/GenBank/DDBJ whole genome shotgun (WGS) entry which is preliminary data.</text>
</comment>
<dbReference type="Proteomes" id="UP001050241">
    <property type="component" value="Unassembled WGS sequence"/>
</dbReference>
<protein>
    <submittedName>
        <fullName evidence="2">Uncharacterized protein</fullName>
    </submittedName>
</protein>
<dbReference type="AlphaFoldDB" id="A0ABD0BSE2"/>
<sequence>MKITNASARLYYIDGQQLAPGQTAEVDDKWKNNKSVQASITKGELKVASKGETVTATQIQKNEVAENAKSGKGKGGKGKAPAEQEQQEAGSDEVNAEVQQQEDKVDE</sequence>
<feature type="region of interest" description="Disordered" evidence="1">
    <location>
        <begin position="58"/>
        <end position="107"/>
    </location>
</feature>
<proteinExistence type="predicted"/>
<accession>A0ABD0BSE2</accession>
<reference evidence="2" key="1">
    <citation type="submission" date="2021-11" db="EMBL/GenBank/DDBJ databases">
        <title>WGS analysis for carbapenemase-producing Enterobacterales outbreak in a University Hospital, Japan.</title>
        <authorList>
            <person name="Tukada M."/>
            <person name="Miyazaki T."/>
            <person name="Aoki K."/>
            <person name="Yoshizawa S."/>
            <person name="Ishii Y."/>
            <person name="Tateda K."/>
        </authorList>
    </citation>
    <scope>NUCLEOTIDE SEQUENCE</scope>
    <source>
        <strain evidence="2">TUM16652</strain>
    </source>
</reference>
<dbReference type="RefSeq" id="WP_111962744.1">
    <property type="nucleotide sequence ID" value="NZ_BQFY01000015.1"/>
</dbReference>
<evidence type="ECO:0000313" key="3">
    <source>
        <dbReference type="Proteomes" id="UP001050241"/>
    </source>
</evidence>
<organism evidence="2 3">
    <name type="scientific">Enterobacter cloacae</name>
    <dbReference type="NCBI Taxonomy" id="550"/>
    <lineage>
        <taxon>Bacteria</taxon>
        <taxon>Pseudomonadati</taxon>
        <taxon>Pseudomonadota</taxon>
        <taxon>Gammaproteobacteria</taxon>
        <taxon>Enterobacterales</taxon>
        <taxon>Enterobacteriaceae</taxon>
        <taxon>Enterobacter</taxon>
        <taxon>Enterobacter cloacae complex</taxon>
    </lineage>
</organism>
<evidence type="ECO:0000256" key="1">
    <source>
        <dbReference type="SAM" id="MobiDB-lite"/>
    </source>
</evidence>